<dbReference type="PANTHER" id="PTHR43798">
    <property type="entry name" value="MONOACYLGLYCEROL LIPASE"/>
    <property type="match status" value="1"/>
</dbReference>
<accession>A0ABP4PKN4</accession>
<dbReference type="PANTHER" id="PTHR43798:SF33">
    <property type="entry name" value="HYDROLASE, PUTATIVE (AFU_ORTHOLOGUE AFUA_2G14860)-RELATED"/>
    <property type="match status" value="1"/>
</dbReference>
<evidence type="ECO:0000313" key="5">
    <source>
        <dbReference type="Proteomes" id="UP001500190"/>
    </source>
</evidence>
<dbReference type="InterPro" id="IPR050266">
    <property type="entry name" value="AB_hydrolase_sf"/>
</dbReference>
<comment type="caution">
    <text evidence="4">The sequence shown here is derived from an EMBL/GenBank/DDBJ whole genome shotgun (WGS) entry which is preliminary data.</text>
</comment>
<comment type="similarity">
    <text evidence="1">Belongs to the peptidase S33 family.</text>
</comment>
<dbReference type="Pfam" id="PF00561">
    <property type="entry name" value="Abhydrolase_1"/>
    <property type="match status" value="1"/>
</dbReference>
<reference evidence="5" key="1">
    <citation type="journal article" date="2019" name="Int. J. Syst. Evol. Microbiol.">
        <title>The Global Catalogue of Microorganisms (GCM) 10K type strain sequencing project: providing services to taxonomists for standard genome sequencing and annotation.</title>
        <authorList>
            <consortium name="The Broad Institute Genomics Platform"/>
            <consortium name="The Broad Institute Genome Sequencing Center for Infectious Disease"/>
            <person name="Wu L."/>
            <person name="Ma J."/>
        </authorList>
    </citation>
    <scope>NUCLEOTIDE SEQUENCE [LARGE SCALE GENOMIC DNA]</scope>
    <source>
        <strain evidence="5">JCM 14304</strain>
    </source>
</reference>
<evidence type="ECO:0000256" key="2">
    <source>
        <dbReference type="ARBA" id="ARBA00022801"/>
    </source>
</evidence>
<gene>
    <name evidence="4" type="ORF">GCM10009742_23720</name>
</gene>
<evidence type="ECO:0000256" key="1">
    <source>
        <dbReference type="ARBA" id="ARBA00010088"/>
    </source>
</evidence>
<dbReference type="Proteomes" id="UP001500190">
    <property type="component" value="Unassembled WGS sequence"/>
</dbReference>
<protein>
    <submittedName>
        <fullName evidence="4">Alpha/beta fold hydrolase</fullName>
    </submittedName>
</protein>
<keyword evidence="5" id="KW-1185">Reference proteome</keyword>
<dbReference type="GO" id="GO:0016787">
    <property type="term" value="F:hydrolase activity"/>
    <property type="evidence" value="ECO:0007669"/>
    <property type="project" value="UniProtKB-KW"/>
</dbReference>
<dbReference type="Gene3D" id="3.40.50.1820">
    <property type="entry name" value="alpha/beta hydrolase"/>
    <property type="match status" value="1"/>
</dbReference>
<dbReference type="InterPro" id="IPR029058">
    <property type="entry name" value="AB_hydrolase_fold"/>
</dbReference>
<dbReference type="EMBL" id="BAAAND010000004">
    <property type="protein sequence ID" value="GAA1578899.1"/>
    <property type="molecule type" value="Genomic_DNA"/>
</dbReference>
<evidence type="ECO:0000259" key="3">
    <source>
        <dbReference type="Pfam" id="PF00561"/>
    </source>
</evidence>
<dbReference type="InterPro" id="IPR002410">
    <property type="entry name" value="Peptidase_S33"/>
</dbReference>
<organism evidence="4 5">
    <name type="scientific">Kribbella karoonensis</name>
    <dbReference type="NCBI Taxonomy" id="324851"/>
    <lineage>
        <taxon>Bacteria</taxon>
        <taxon>Bacillati</taxon>
        <taxon>Actinomycetota</taxon>
        <taxon>Actinomycetes</taxon>
        <taxon>Propionibacteriales</taxon>
        <taxon>Kribbellaceae</taxon>
        <taxon>Kribbella</taxon>
    </lineage>
</organism>
<name>A0ABP4PKN4_9ACTN</name>
<evidence type="ECO:0000313" key="4">
    <source>
        <dbReference type="EMBL" id="GAA1578899.1"/>
    </source>
</evidence>
<dbReference type="PRINTS" id="PR00793">
    <property type="entry name" value="PROAMNOPTASE"/>
</dbReference>
<feature type="domain" description="AB hydrolase-1" evidence="3">
    <location>
        <begin position="33"/>
        <end position="281"/>
    </location>
</feature>
<dbReference type="InterPro" id="IPR000073">
    <property type="entry name" value="AB_hydrolase_1"/>
</dbReference>
<proteinExistence type="inferred from homology"/>
<dbReference type="SUPFAM" id="SSF53474">
    <property type="entry name" value="alpha/beta-Hydrolases"/>
    <property type="match status" value="1"/>
</dbReference>
<sequence>MLTGMLSDGVRTVPAGGVGHWVRVAGAGNGGTPLVLLHGGPGESSYGVERSVGDALAQFVPVVFYDQRGCGRTERPADTSTYTMQRLVADLDDLRTALGVERIVPWGVSFGALLAAEYAVAHSNHVDRLVLHAPPIVDPLHPGLWTMRPGAVDPLLTRAEQTALRTRLDTVTEPLERTVAALGAIAQSENAAAFFYHDPSNIPADDENAPPPNMDVAMALVGNERPELVDDLAALDLPTLILAGLWDRQVGFDVPRDLAARLPQATLEIFQHSAHSIDEEEPARYVESIRKFLAR</sequence>
<keyword evidence="2 4" id="KW-0378">Hydrolase</keyword>